<keyword evidence="4" id="KW-0418">Kinase</keyword>
<evidence type="ECO:0000259" key="3">
    <source>
        <dbReference type="PROSITE" id="PS50158"/>
    </source>
</evidence>
<keyword evidence="4" id="KW-0808">Transferase</keyword>
<dbReference type="AlphaFoldDB" id="A0A392MXK8"/>
<comment type="caution">
    <text evidence="4">The sequence shown here is derived from an EMBL/GenBank/DDBJ whole genome shotgun (WGS) entry which is preliminary data.</text>
</comment>
<reference evidence="4 5" key="1">
    <citation type="journal article" date="2018" name="Front. Plant Sci.">
        <title>Red Clover (Trifolium pratense) and Zigzag Clover (T. medium) - A Picture of Genomic Similarities and Differences.</title>
        <authorList>
            <person name="Dluhosova J."/>
            <person name="Istvanek J."/>
            <person name="Nedelnik J."/>
            <person name="Repkova J."/>
        </authorList>
    </citation>
    <scope>NUCLEOTIDE SEQUENCE [LARGE SCALE GENOMIC DNA]</scope>
    <source>
        <strain evidence="5">cv. 10/8</strain>
        <tissue evidence="4">Leaf</tissue>
    </source>
</reference>
<feature type="region of interest" description="Disordered" evidence="2">
    <location>
        <begin position="93"/>
        <end position="116"/>
    </location>
</feature>
<keyword evidence="5" id="KW-1185">Reference proteome</keyword>
<feature type="compositionally biased region" description="Low complexity" evidence="2">
    <location>
        <begin position="1"/>
        <end position="15"/>
    </location>
</feature>
<sequence length="346" mass="40153">QWSRRNFRSNGSRNSGYKDKNDDQKNCFHCKKPGHFIADCPEMSSKDRLKRNSSKKDHFKNRIKKSLMATWEDLDNLSDEDVEEDEANLALMASTESEAETNSEVESESDSENADEHELALQEFVHSNVNKSKVASMIYSVCRNNKEGLGYTYGKSYGQSSSSECLSKSPPPLYYTFVPESAHAKAKRFSEERVLRTSGLSNQQLRCWVWKESEPKTVQSKALKHSEPNTSESQPLKLSKPQIIYDSRTRRYNQPKQMYGNQQRFWNNKQSKLWVKNSYQSKQYFQKRNYSNPRGAPKVYQRNNVFKTNQIGPIGKWVPKSEIVYHSDLHAMKGYRICDECAEVRC</sequence>
<gene>
    <name evidence="4" type="ORF">A2U01_0012975</name>
</gene>
<dbReference type="PROSITE" id="PS50158">
    <property type="entry name" value="ZF_CCHC"/>
    <property type="match status" value="1"/>
</dbReference>
<organism evidence="4 5">
    <name type="scientific">Trifolium medium</name>
    <dbReference type="NCBI Taxonomy" id="97028"/>
    <lineage>
        <taxon>Eukaryota</taxon>
        <taxon>Viridiplantae</taxon>
        <taxon>Streptophyta</taxon>
        <taxon>Embryophyta</taxon>
        <taxon>Tracheophyta</taxon>
        <taxon>Spermatophyta</taxon>
        <taxon>Magnoliopsida</taxon>
        <taxon>eudicotyledons</taxon>
        <taxon>Gunneridae</taxon>
        <taxon>Pentapetalae</taxon>
        <taxon>rosids</taxon>
        <taxon>fabids</taxon>
        <taxon>Fabales</taxon>
        <taxon>Fabaceae</taxon>
        <taxon>Papilionoideae</taxon>
        <taxon>50 kb inversion clade</taxon>
        <taxon>NPAAA clade</taxon>
        <taxon>Hologalegina</taxon>
        <taxon>IRL clade</taxon>
        <taxon>Trifolieae</taxon>
        <taxon>Trifolium</taxon>
    </lineage>
</organism>
<keyword evidence="1" id="KW-0863">Zinc-finger</keyword>
<dbReference type="GO" id="GO:0004674">
    <property type="term" value="F:protein serine/threonine kinase activity"/>
    <property type="evidence" value="ECO:0007669"/>
    <property type="project" value="UniProtKB-KW"/>
</dbReference>
<keyword evidence="1" id="KW-0479">Metal-binding</keyword>
<keyword evidence="1" id="KW-0862">Zinc</keyword>
<keyword evidence="4" id="KW-0723">Serine/threonine-protein kinase</keyword>
<dbReference type="Pfam" id="PF00098">
    <property type="entry name" value="zf-CCHC"/>
    <property type="match status" value="1"/>
</dbReference>
<evidence type="ECO:0000313" key="5">
    <source>
        <dbReference type="Proteomes" id="UP000265520"/>
    </source>
</evidence>
<proteinExistence type="predicted"/>
<name>A0A392MXK8_9FABA</name>
<accession>A0A392MXK8</accession>
<feature type="domain" description="CCHC-type" evidence="3">
    <location>
        <begin position="27"/>
        <end position="42"/>
    </location>
</feature>
<dbReference type="InterPro" id="IPR001878">
    <property type="entry name" value="Znf_CCHC"/>
</dbReference>
<feature type="compositionally biased region" description="Acidic residues" evidence="2">
    <location>
        <begin position="97"/>
        <end position="113"/>
    </location>
</feature>
<feature type="region of interest" description="Disordered" evidence="2">
    <location>
        <begin position="1"/>
        <end position="24"/>
    </location>
</feature>
<dbReference type="InterPro" id="IPR036875">
    <property type="entry name" value="Znf_CCHC_sf"/>
</dbReference>
<feature type="region of interest" description="Disordered" evidence="2">
    <location>
        <begin position="219"/>
        <end position="239"/>
    </location>
</feature>
<evidence type="ECO:0000256" key="1">
    <source>
        <dbReference type="PROSITE-ProRule" id="PRU00047"/>
    </source>
</evidence>
<evidence type="ECO:0000313" key="4">
    <source>
        <dbReference type="EMBL" id="MCH92043.1"/>
    </source>
</evidence>
<dbReference type="Proteomes" id="UP000265520">
    <property type="component" value="Unassembled WGS sequence"/>
</dbReference>
<dbReference type="GO" id="GO:0003676">
    <property type="term" value="F:nucleic acid binding"/>
    <property type="evidence" value="ECO:0007669"/>
    <property type="project" value="InterPro"/>
</dbReference>
<protein>
    <submittedName>
        <fullName evidence="4">Serine/threonine protein kinase SRPK1</fullName>
    </submittedName>
</protein>
<dbReference type="SMART" id="SM00343">
    <property type="entry name" value="ZnF_C2HC"/>
    <property type="match status" value="1"/>
</dbReference>
<dbReference type="SUPFAM" id="SSF57756">
    <property type="entry name" value="Retrovirus zinc finger-like domains"/>
    <property type="match status" value="1"/>
</dbReference>
<dbReference type="Gene3D" id="4.10.60.10">
    <property type="entry name" value="Zinc finger, CCHC-type"/>
    <property type="match status" value="1"/>
</dbReference>
<evidence type="ECO:0000256" key="2">
    <source>
        <dbReference type="SAM" id="MobiDB-lite"/>
    </source>
</evidence>
<dbReference type="EMBL" id="LXQA010021755">
    <property type="protein sequence ID" value="MCH92043.1"/>
    <property type="molecule type" value="Genomic_DNA"/>
</dbReference>
<feature type="non-terminal residue" evidence="4">
    <location>
        <position position="1"/>
    </location>
</feature>
<dbReference type="GO" id="GO:0008270">
    <property type="term" value="F:zinc ion binding"/>
    <property type="evidence" value="ECO:0007669"/>
    <property type="project" value="UniProtKB-KW"/>
</dbReference>